<comment type="caution">
    <text evidence="2">The sequence shown here is derived from an EMBL/GenBank/DDBJ whole genome shotgun (WGS) entry which is preliminary data.</text>
</comment>
<dbReference type="Proteomes" id="UP000447833">
    <property type="component" value="Unassembled WGS sequence"/>
</dbReference>
<name>A0A845F3G4_9BACL</name>
<dbReference type="PIRSF" id="PIRSF012509">
    <property type="entry name" value="CamS"/>
    <property type="match status" value="1"/>
</dbReference>
<accession>A0A845F3G4</accession>
<evidence type="ECO:0000313" key="2">
    <source>
        <dbReference type="EMBL" id="MYL65197.1"/>
    </source>
</evidence>
<proteinExistence type="predicted"/>
<evidence type="ECO:0008006" key="4">
    <source>
        <dbReference type="Google" id="ProtNLM"/>
    </source>
</evidence>
<dbReference type="Gene3D" id="3.10.570.10">
    <property type="entry name" value="sex pheromone staph- cam373 precursor domain"/>
    <property type="match status" value="1"/>
</dbReference>
<dbReference type="CDD" id="cd13440">
    <property type="entry name" value="CamS_repeat_2"/>
    <property type="match status" value="1"/>
</dbReference>
<organism evidence="2 3">
    <name type="scientific">Guptibacillus hwajinpoensis</name>
    <dbReference type="NCBI Taxonomy" id="208199"/>
    <lineage>
        <taxon>Bacteria</taxon>
        <taxon>Bacillati</taxon>
        <taxon>Bacillota</taxon>
        <taxon>Bacilli</taxon>
        <taxon>Bacillales</taxon>
        <taxon>Guptibacillaceae</taxon>
        <taxon>Guptibacillus</taxon>
    </lineage>
</organism>
<dbReference type="PROSITE" id="PS51257">
    <property type="entry name" value="PROKAR_LIPOPROTEIN"/>
    <property type="match status" value="1"/>
</dbReference>
<dbReference type="AlphaFoldDB" id="A0A845F3G4"/>
<gene>
    <name evidence="2" type="ORF">GLW07_17715</name>
</gene>
<protein>
    <recommendedName>
        <fullName evidence="4">CamS family sex pheromone protein</fullName>
    </recommendedName>
</protein>
<keyword evidence="1" id="KW-0732">Signal</keyword>
<dbReference type="RefSeq" id="WP_160920580.1">
    <property type="nucleotide sequence ID" value="NZ_WMEY01000006.1"/>
</dbReference>
<evidence type="ECO:0000313" key="3">
    <source>
        <dbReference type="Proteomes" id="UP000447833"/>
    </source>
</evidence>
<dbReference type="CDD" id="cd13441">
    <property type="entry name" value="CamS_repeat_1"/>
    <property type="match status" value="1"/>
</dbReference>
<dbReference type="Pfam" id="PF07537">
    <property type="entry name" value="CamS"/>
    <property type="match status" value="1"/>
</dbReference>
<sequence>MPKKQTFIVSIMALSLVLSGCVPSFMKGEQDDTVKVNDSEGEESEEMIVSEDIKTSETYYRSVLDKEGEKNSLDTSQVRGLITAGVDNRLDVDALEMGLIRLSQEQFDPDKYFFKEGQLFDTEQIHGWLYRDNGVTKKEAEKDKEKEVNVGLNPQLGVEENPAQYEQVIEAEKKNPKFLSYIHEQDYYVQNKDEELQLGGVSIALSLYSEYPYSVLDENGLKYTGSVKLDKDEVVAKAKESIKPIVEKIRAEHDVPIMFTLFLEQPRQSVVPGNFVASTIVEKGKSSPESWKDLNEKYIAFPSSAADEEYPAEAEKFDDFTREIQDFFPNFVGVIGTGFYKQDELSQLKIEIPIQFYSKSEVISFTQFVNGLVKKRNDTFPQDLPVSIYITSNGETESLIVKDPNEEEPFVHIYQ</sequence>
<feature type="chain" id="PRO_5039017248" description="CamS family sex pheromone protein" evidence="1">
    <location>
        <begin position="25"/>
        <end position="415"/>
    </location>
</feature>
<dbReference type="EMBL" id="WMEY01000006">
    <property type="protein sequence ID" value="MYL65197.1"/>
    <property type="molecule type" value="Genomic_DNA"/>
</dbReference>
<reference evidence="2 3" key="1">
    <citation type="submission" date="2019-11" db="EMBL/GenBank/DDBJ databases">
        <title>Genome sequences of 17 halophilic strains isolated from different environments.</title>
        <authorList>
            <person name="Furrow R.E."/>
        </authorList>
    </citation>
    <scope>NUCLEOTIDE SEQUENCE [LARGE SCALE GENOMIC DNA]</scope>
    <source>
        <strain evidence="2 3">22506_14_FS</strain>
    </source>
</reference>
<dbReference type="InterPro" id="IPR011426">
    <property type="entry name" value="CamS"/>
</dbReference>
<evidence type="ECO:0000256" key="1">
    <source>
        <dbReference type="SAM" id="SignalP"/>
    </source>
</evidence>
<feature type="signal peptide" evidence="1">
    <location>
        <begin position="1"/>
        <end position="24"/>
    </location>
</feature>